<dbReference type="EMBL" id="PCVL01000053">
    <property type="protein sequence ID" value="PIQ72310.1"/>
    <property type="molecule type" value="Genomic_DNA"/>
</dbReference>
<proteinExistence type="predicted"/>
<dbReference type="AlphaFoldDB" id="A0A2H0KM23"/>
<comment type="caution">
    <text evidence="1">The sequence shown here is derived from an EMBL/GenBank/DDBJ whole genome shotgun (WGS) entry which is preliminary data.</text>
</comment>
<reference evidence="1 2" key="1">
    <citation type="submission" date="2017-09" db="EMBL/GenBank/DDBJ databases">
        <title>Depth-based differentiation of microbial function through sediment-hosted aquifers and enrichment of novel symbionts in the deep terrestrial subsurface.</title>
        <authorList>
            <person name="Probst A.J."/>
            <person name="Ladd B."/>
            <person name="Jarett J.K."/>
            <person name="Geller-Mcgrath D.E."/>
            <person name="Sieber C.M."/>
            <person name="Emerson J.B."/>
            <person name="Anantharaman K."/>
            <person name="Thomas B.C."/>
            <person name="Malmstrom R."/>
            <person name="Stieglmeier M."/>
            <person name="Klingl A."/>
            <person name="Woyke T."/>
            <person name="Ryan C.M."/>
            <person name="Banfield J.F."/>
        </authorList>
    </citation>
    <scope>NUCLEOTIDE SEQUENCE [LARGE SCALE GENOMIC DNA]</scope>
    <source>
        <strain evidence="1">CG11_big_fil_rev_8_21_14_0_20_35_14</strain>
    </source>
</reference>
<gene>
    <name evidence="1" type="ORF">COV86_03675</name>
</gene>
<name>A0A2H0KM23_9BACT</name>
<evidence type="ECO:0000313" key="1">
    <source>
        <dbReference type="EMBL" id="PIQ72310.1"/>
    </source>
</evidence>
<organism evidence="1 2">
    <name type="scientific">Candidatus Roizmanbacteria bacterium CG11_big_fil_rev_8_21_14_0_20_35_14</name>
    <dbReference type="NCBI Taxonomy" id="1974855"/>
    <lineage>
        <taxon>Bacteria</taxon>
        <taxon>Candidatus Roizmaniibacteriota</taxon>
    </lineage>
</organism>
<accession>A0A2H0KM23</accession>
<protein>
    <submittedName>
        <fullName evidence="1">Uncharacterized protein</fullName>
    </submittedName>
</protein>
<sequence length="64" mass="7528">MEDKFTVKKCRQILGNVAAGLTDKEIKELKDFYIAFSDYVIDSRLEKLNLRKNEKTYENQKISP</sequence>
<dbReference type="Proteomes" id="UP000229570">
    <property type="component" value="Unassembled WGS sequence"/>
</dbReference>
<evidence type="ECO:0000313" key="2">
    <source>
        <dbReference type="Proteomes" id="UP000229570"/>
    </source>
</evidence>